<keyword evidence="6" id="KW-0472">Membrane</keyword>
<comment type="caution">
    <text evidence="9">The sequence shown here is derived from an EMBL/GenBank/DDBJ whole genome shotgun (WGS) entry which is preliminary data.</text>
</comment>
<comment type="similarity">
    <text evidence="3">Belongs to the methyl-accepting chemotaxis (MCP) protein family.</text>
</comment>
<dbReference type="FunFam" id="1.10.287.950:FF:000001">
    <property type="entry name" value="Methyl-accepting chemotaxis sensory transducer"/>
    <property type="match status" value="1"/>
</dbReference>
<evidence type="ECO:0000313" key="9">
    <source>
        <dbReference type="EMBL" id="RAR85238.1"/>
    </source>
</evidence>
<protein>
    <submittedName>
        <fullName evidence="9">Methyl-accepting chemotaxis protein</fullName>
    </submittedName>
</protein>
<dbReference type="InterPro" id="IPR051310">
    <property type="entry name" value="MCP_chemotaxis"/>
</dbReference>
<dbReference type="CDD" id="cd19411">
    <property type="entry name" value="MCP2201-like_sensor"/>
    <property type="match status" value="1"/>
</dbReference>
<dbReference type="GO" id="GO:0006935">
    <property type="term" value="P:chemotaxis"/>
    <property type="evidence" value="ECO:0007669"/>
    <property type="project" value="InterPro"/>
</dbReference>
<dbReference type="EMBL" id="QLTA01000006">
    <property type="protein sequence ID" value="RAR85238.1"/>
    <property type="molecule type" value="Genomic_DNA"/>
</dbReference>
<organism evidence="9 10">
    <name type="scientific">Paracidovorax anthurii</name>
    <dbReference type="NCBI Taxonomy" id="78229"/>
    <lineage>
        <taxon>Bacteria</taxon>
        <taxon>Pseudomonadati</taxon>
        <taxon>Pseudomonadota</taxon>
        <taxon>Betaproteobacteria</taxon>
        <taxon>Burkholderiales</taxon>
        <taxon>Comamonadaceae</taxon>
        <taxon>Paracidovorax</taxon>
    </lineage>
</organism>
<gene>
    <name evidence="9" type="ORF">AX018_100616</name>
</gene>
<feature type="transmembrane region" description="Helical" evidence="6">
    <location>
        <begin position="12"/>
        <end position="33"/>
    </location>
</feature>
<dbReference type="Pfam" id="PF00672">
    <property type="entry name" value="HAMP"/>
    <property type="match status" value="1"/>
</dbReference>
<dbReference type="InterPro" id="IPR004090">
    <property type="entry name" value="Chemotax_Me-accpt_rcpt"/>
</dbReference>
<dbReference type="CDD" id="cd06225">
    <property type="entry name" value="HAMP"/>
    <property type="match status" value="1"/>
</dbReference>
<dbReference type="PRINTS" id="PR00260">
    <property type="entry name" value="CHEMTRNSDUCR"/>
</dbReference>
<keyword evidence="6" id="KW-1133">Transmembrane helix</keyword>
<dbReference type="CDD" id="cd11386">
    <property type="entry name" value="MCP_signal"/>
    <property type="match status" value="1"/>
</dbReference>
<name>A0A328ZG93_9BURK</name>
<dbReference type="Proteomes" id="UP000248856">
    <property type="component" value="Unassembled WGS sequence"/>
</dbReference>
<dbReference type="RefSeq" id="WP_111876139.1">
    <property type="nucleotide sequence ID" value="NZ_CBCSGC010000017.1"/>
</dbReference>
<dbReference type="InterPro" id="IPR004089">
    <property type="entry name" value="MCPsignal_dom"/>
</dbReference>
<feature type="domain" description="Methyl-accepting transducer" evidence="7">
    <location>
        <begin position="265"/>
        <end position="494"/>
    </location>
</feature>
<evidence type="ECO:0000256" key="1">
    <source>
        <dbReference type="ARBA" id="ARBA00004370"/>
    </source>
</evidence>
<dbReference type="GO" id="GO:0004888">
    <property type="term" value="F:transmembrane signaling receptor activity"/>
    <property type="evidence" value="ECO:0007669"/>
    <property type="project" value="InterPro"/>
</dbReference>
<evidence type="ECO:0000313" key="10">
    <source>
        <dbReference type="Proteomes" id="UP000248856"/>
    </source>
</evidence>
<dbReference type="Gene3D" id="1.10.287.950">
    <property type="entry name" value="Methyl-accepting chemotaxis protein"/>
    <property type="match status" value="1"/>
</dbReference>
<dbReference type="PROSITE" id="PS50111">
    <property type="entry name" value="CHEMOTAXIS_TRANSDUC_2"/>
    <property type="match status" value="1"/>
</dbReference>
<evidence type="ECO:0000256" key="3">
    <source>
        <dbReference type="ARBA" id="ARBA00029447"/>
    </source>
</evidence>
<dbReference type="AlphaFoldDB" id="A0A328ZG93"/>
<feature type="domain" description="HAMP" evidence="8">
    <location>
        <begin position="208"/>
        <end position="260"/>
    </location>
</feature>
<accession>A0A328ZG93</accession>
<keyword evidence="6" id="KW-0812">Transmembrane</keyword>
<keyword evidence="2" id="KW-0488">Methylation</keyword>
<dbReference type="PROSITE" id="PS50885">
    <property type="entry name" value="HAMP"/>
    <property type="match status" value="1"/>
</dbReference>
<dbReference type="GO" id="GO:0007165">
    <property type="term" value="P:signal transduction"/>
    <property type="evidence" value="ECO:0007669"/>
    <property type="project" value="UniProtKB-KW"/>
</dbReference>
<feature type="transmembrane region" description="Helical" evidence="6">
    <location>
        <begin position="187"/>
        <end position="206"/>
    </location>
</feature>
<dbReference type="InterPro" id="IPR024478">
    <property type="entry name" value="HlyB_4HB_MCP"/>
</dbReference>
<keyword evidence="4" id="KW-0807">Transducer</keyword>
<reference evidence="9 10" key="1">
    <citation type="submission" date="2018-06" db="EMBL/GenBank/DDBJ databases">
        <title>Genomic Encyclopedia of Archaeal and Bacterial Type Strains, Phase II (KMG-II): from individual species to whole genera.</title>
        <authorList>
            <person name="Goeker M."/>
        </authorList>
    </citation>
    <scope>NUCLEOTIDE SEQUENCE [LARGE SCALE GENOMIC DNA]</scope>
    <source>
        <strain evidence="9 10">CFPB 3232</strain>
    </source>
</reference>
<keyword evidence="10" id="KW-1185">Reference proteome</keyword>
<evidence type="ECO:0000256" key="2">
    <source>
        <dbReference type="ARBA" id="ARBA00022481"/>
    </source>
</evidence>
<dbReference type="PANTHER" id="PTHR43531:SF14">
    <property type="entry name" value="METHYL-ACCEPTING CHEMOTAXIS PROTEIN I-RELATED"/>
    <property type="match status" value="1"/>
</dbReference>
<evidence type="ECO:0000256" key="4">
    <source>
        <dbReference type="PROSITE-ProRule" id="PRU00284"/>
    </source>
</evidence>
<dbReference type="PANTHER" id="PTHR43531">
    <property type="entry name" value="PROTEIN ICFG"/>
    <property type="match status" value="1"/>
</dbReference>
<dbReference type="InterPro" id="IPR003660">
    <property type="entry name" value="HAMP_dom"/>
</dbReference>
<evidence type="ECO:0000256" key="6">
    <source>
        <dbReference type="SAM" id="Phobius"/>
    </source>
</evidence>
<evidence type="ECO:0000256" key="5">
    <source>
        <dbReference type="SAM" id="MobiDB-lite"/>
    </source>
</evidence>
<dbReference type="Pfam" id="PF00015">
    <property type="entry name" value="MCPsignal"/>
    <property type="match status" value="1"/>
</dbReference>
<sequence>MLTNLTIGTRLRLGFGTVIALSCITVGVSLWNLKTMSDASAAMMQKPLMKERLSSDWYRAIDSGIMRTTAIAKSSDPSLAAFLATDGPKRSGDLQEKIRSLLETAEERALFDKIDLQRVRYLDARDRVNKLKAEGRTDEALKLLEAQYLPISKTFQQLMQDLVSVQRDQIDAINADIESTTRRSTRLLLILVSAAILFAILVAHRLTRSIVGPLALAVSVAERVAEGDLTHSIGAQSKDEVGRLMASLGRMNTNLLRLISGIRASVNGISLASSEIASGNLDLSARTEQQASSVEETAAATEEIASTIQRNADSAEKATKTAALASDVASRSGRAVARVVETMDAINASSKRIASIIGVIDGIAFQTNILALNAAVEAARAGEQGRGFAVVASEVRNLAQRSAHASREIKALITDSVDKVALGTTLVKDAGDTIHAVVSSVDQVAQIISDISSSTHQQATGMLQVSASIHLIDDVTQKNAALVEEASAVASSMKEEAAALAGMVGVFRLETDLLDLSPPKKAGEGWRKPLRSADRSGNAA</sequence>
<evidence type="ECO:0000259" key="8">
    <source>
        <dbReference type="PROSITE" id="PS50885"/>
    </source>
</evidence>
<proteinExistence type="inferred from homology"/>
<comment type="subcellular location">
    <subcellularLocation>
        <location evidence="1">Membrane</location>
    </subcellularLocation>
</comment>
<dbReference type="Pfam" id="PF12729">
    <property type="entry name" value="4HB_MCP_1"/>
    <property type="match status" value="1"/>
</dbReference>
<dbReference type="OrthoDB" id="343520at2"/>
<feature type="region of interest" description="Disordered" evidence="5">
    <location>
        <begin position="517"/>
        <end position="540"/>
    </location>
</feature>
<evidence type="ECO:0000259" key="7">
    <source>
        <dbReference type="PROSITE" id="PS50111"/>
    </source>
</evidence>
<feature type="compositionally biased region" description="Basic and acidic residues" evidence="5">
    <location>
        <begin position="521"/>
        <end position="534"/>
    </location>
</feature>
<dbReference type="SMART" id="SM00304">
    <property type="entry name" value="HAMP"/>
    <property type="match status" value="1"/>
</dbReference>
<dbReference type="GO" id="GO:0005886">
    <property type="term" value="C:plasma membrane"/>
    <property type="evidence" value="ECO:0007669"/>
    <property type="project" value="TreeGrafter"/>
</dbReference>
<dbReference type="SMART" id="SM00283">
    <property type="entry name" value="MA"/>
    <property type="match status" value="1"/>
</dbReference>
<dbReference type="InterPro" id="IPR047347">
    <property type="entry name" value="YvaQ-like_sensor"/>
</dbReference>
<dbReference type="SUPFAM" id="SSF58104">
    <property type="entry name" value="Methyl-accepting chemotaxis protein (MCP) signaling domain"/>
    <property type="match status" value="1"/>
</dbReference>